<keyword evidence="2" id="KW-1185">Reference proteome</keyword>
<dbReference type="Proteomes" id="UP000223891">
    <property type="component" value="Segment"/>
</dbReference>
<protein>
    <submittedName>
        <fullName evidence="1">Uncharacterized protein</fullName>
    </submittedName>
</protein>
<gene>
    <name evidence="1" type="ORF">CBB_533</name>
</gene>
<proteinExistence type="predicted"/>
<organism evidence="1 2">
    <name type="scientific">Pectobacterium phage vB_PcaM_CBB</name>
    <dbReference type="NCBI Taxonomy" id="2772511"/>
    <lineage>
        <taxon>Viruses</taxon>
        <taxon>Duplodnaviria</taxon>
        <taxon>Heunggongvirae</taxon>
        <taxon>Uroviricota</taxon>
        <taxon>Caudoviricetes</taxon>
        <taxon>Mimasvirus</taxon>
        <taxon>Mimasvirus CBB</taxon>
    </lineage>
</organism>
<accession>A0A1L2CVS3</accession>
<name>A0A1L2CVS3_9CAUD</name>
<sequence>MIYQMIVKALKELQASGTDIGNAVKYCSDNAFDLVQKYEEGTTIDELLMICMNHK</sequence>
<dbReference type="EMBL" id="KU574722">
    <property type="protein sequence ID" value="AMM44096.1"/>
    <property type="molecule type" value="Genomic_DNA"/>
</dbReference>
<evidence type="ECO:0000313" key="2">
    <source>
        <dbReference type="Proteomes" id="UP000223891"/>
    </source>
</evidence>
<reference evidence="2" key="1">
    <citation type="submission" date="2016-01" db="EMBL/GenBank/DDBJ databases">
        <title>Isolation and Characterization of Enterobacteria phage CBB.</title>
        <authorList>
            <person name="Buttimer C.T.H."/>
            <person name="Hendrix H."/>
            <person name="Alexandre H."/>
            <person name="O'Mahony J."/>
            <person name="Lavigne R."/>
            <person name="Coffey A."/>
        </authorList>
    </citation>
    <scope>NUCLEOTIDE SEQUENCE [LARGE SCALE GENOMIC DNA]</scope>
</reference>
<evidence type="ECO:0000313" key="1">
    <source>
        <dbReference type="EMBL" id="AMM44096.1"/>
    </source>
</evidence>